<evidence type="ECO:0008006" key="4">
    <source>
        <dbReference type="Google" id="ProtNLM"/>
    </source>
</evidence>
<proteinExistence type="predicted"/>
<dbReference type="Proteomes" id="UP000240535">
    <property type="component" value="Unassembled WGS sequence"/>
</dbReference>
<evidence type="ECO:0000313" key="2">
    <source>
        <dbReference type="EMBL" id="PSM51720.1"/>
    </source>
</evidence>
<keyword evidence="1" id="KW-0812">Transmembrane</keyword>
<comment type="caution">
    <text evidence="2">The sequence shown here is derived from an EMBL/GenBank/DDBJ whole genome shotgun (WGS) entry which is preliminary data.</text>
</comment>
<dbReference type="Gene3D" id="3.20.20.80">
    <property type="entry name" value="Glycosidases"/>
    <property type="match status" value="1"/>
</dbReference>
<keyword evidence="3" id="KW-1185">Reference proteome</keyword>
<organism evidence="2 3">
    <name type="scientific">Campylobacter blaseri</name>
    <dbReference type="NCBI Taxonomy" id="2042961"/>
    <lineage>
        <taxon>Bacteria</taxon>
        <taxon>Pseudomonadati</taxon>
        <taxon>Campylobacterota</taxon>
        <taxon>Epsilonproteobacteria</taxon>
        <taxon>Campylobacterales</taxon>
        <taxon>Campylobacteraceae</taxon>
        <taxon>Campylobacter</taxon>
    </lineage>
</organism>
<name>A0A2P8QZQ3_9BACT</name>
<dbReference type="InterPro" id="IPR017853">
    <property type="entry name" value="GH"/>
</dbReference>
<evidence type="ECO:0000256" key="1">
    <source>
        <dbReference type="SAM" id="Phobius"/>
    </source>
</evidence>
<protein>
    <recommendedName>
        <fullName evidence="4">Glycosyl hydrolase</fullName>
    </recommendedName>
</protein>
<dbReference type="EMBL" id="PDHH01000005">
    <property type="protein sequence ID" value="PSM51720.1"/>
    <property type="molecule type" value="Genomic_DNA"/>
</dbReference>
<gene>
    <name evidence="2" type="ORF">CQ405_06200</name>
</gene>
<keyword evidence="1" id="KW-0472">Membrane</keyword>
<feature type="transmembrane region" description="Helical" evidence="1">
    <location>
        <begin position="37"/>
        <end position="58"/>
    </location>
</feature>
<dbReference type="AlphaFoldDB" id="A0A2P8QZQ3"/>
<keyword evidence="1" id="KW-1133">Transmembrane helix</keyword>
<dbReference type="SUPFAM" id="SSF51445">
    <property type="entry name" value="(Trans)glycosidases"/>
    <property type="match status" value="1"/>
</dbReference>
<dbReference type="OrthoDB" id="5347032at2"/>
<accession>A0A2P8QZQ3</accession>
<dbReference type="RefSeq" id="WP_106871781.1">
    <property type="nucleotide sequence ID" value="NZ_CP053841.1"/>
</dbReference>
<evidence type="ECO:0000313" key="3">
    <source>
        <dbReference type="Proteomes" id="UP000240535"/>
    </source>
</evidence>
<sequence length="355" mass="42130">MKKEYEHFIWDKFSDQPCVIENKKFKKNARLKYLLDYLRLFITTIFILPISLFFMLFLKNKNKKSSINFYGIGVNLDKGNIQQDLVEELGVKNLLIRIPLSDIENLDKYYEFCKSFTKKSKKNIVLNIIQNRENIDNLELFAKNITLIFNKFNKFVYEYQIATTINRIKWGFFAPCEYLRLYKIAYDIKCSKFPDIRLIGPSVIDFEYHYAIRALFNFYNLKFDIANALLYVDRRGSPFNKQYLFFDTLKKVKLFASLAKLSPKTSNKVYITEVNWPLKDTAPYAPTSQKECVSNEEYCKYMLEYHKIVLQTGLVEKVFWHQLVAPGYGLVDNRDGKVIKLPQFYAYKEMINARD</sequence>
<reference evidence="3" key="1">
    <citation type="submission" date="2017-10" db="EMBL/GenBank/DDBJ databases">
        <title>Campylobacter species from seals.</title>
        <authorList>
            <person name="Gilbert M.J."/>
            <person name="Zomer A.L."/>
            <person name="Timmerman A.J."/>
            <person name="Duim B."/>
            <person name="Wagenaar J.A."/>
        </authorList>
    </citation>
    <scope>NUCLEOTIDE SEQUENCE [LARGE SCALE GENOMIC DNA]</scope>
    <source>
        <strain evidence="3">17S00004-5</strain>
    </source>
</reference>